<accession>A0ACB9NRN8</accession>
<sequence length="105" mass="11450">MAVVIPCEVLKQACLFDVATKTLSVCGHDPKLAQHVLERDLKPWEIVIVGAISGGVAGAVPRFFLIVPLGAMNFTGYELSRKVLMNKNQEVASERPPRKKFTNSG</sequence>
<reference evidence="2" key="1">
    <citation type="journal article" date="2023" name="Front. Plant Sci.">
        <title>Chromosomal-level genome assembly of Melastoma candidum provides insights into trichome evolution.</title>
        <authorList>
            <person name="Zhong Y."/>
            <person name="Wu W."/>
            <person name="Sun C."/>
            <person name="Zou P."/>
            <person name="Liu Y."/>
            <person name="Dai S."/>
            <person name="Zhou R."/>
        </authorList>
    </citation>
    <scope>NUCLEOTIDE SEQUENCE [LARGE SCALE GENOMIC DNA]</scope>
</reference>
<evidence type="ECO:0000313" key="1">
    <source>
        <dbReference type="EMBL" id="KAI4339237.1"/>
    </source>
</evidence>
<name>A0ACB9NRN8_9MYRT</name>
<evidence type="ECO:0000313" key="2">
    <source>
        <dbReference type="Proteomes" id="UP001057402"/>
    </source>
</evidence>
<gene>
    <name evidence="1" type="ORF">MLD38_024198</name>
</gene>
<proteinExistence type="predicted"/>
<protein>
    <submittedName>
        <fullName evidence="1">Uncharacterized protein</fullName>
    </submittedName>
</protein>
<keyword evidence="2" id="KW-1185">Reference proteome</keyword>
<dbReference type="Proteomes" id="UP001057402">
    <property type="component" value="Chromosome 7"/>
</dbReference>
<comment type="caution">
    <text evidence="1">The sequence shown here is derived from an EMBL/GenBank/DDBJ whole genome shotgun (WGS) entry which is preliminary data.</text>
</comment>
<dbReference type="EMBL" id="CM042886">
    <property type="protein sequence ID" value="KAI4339237.1"/>
    <property type="molecule type" value="Genomic_DNA"/>
</dbReference>
<organism evidence="1 2">
    <name type="scientific">Melastoma candidum</name>
    <dbReference type="NCBI Taxonomy" id="119954"/>
    <lineage>
        <taxon>Eukaryota</taxon>
        <taxon>Viridiplantae</taxon>
        <taxon>Streptophyta</taxon>
        <taxon>Embryophyta</taxon>
        <taxon>Tracheophyta</taxon>
        <taxon>Spermatophyta</taxon>
        <taxon>Magnoliopsida</taxon>
        <taxon>eudicotyledons</taxon>
        <taxon>Gunneridae</taxon>
        <taxon>Pentapetalae</taxon>
        <taxon>rosids</taxon>
        <taxon>malvids</taxon>
        <taxon>Myrtales</taxon>
        <taxon>Melastomataceae</taxon>
        <taxon>Melastomatoideae</taxon>
        <taxon>Melastomateae</taxon>
        <taxon>Melastoma</taxon>
    </lineage>
</organism>